<feature type="disulfide bond" evidence="7">
    <location>
        <begin position="40"/>
        <end position="48"/>
    </location>
</feature>
<comment type="caution">
    <text evidence="9">The sequence shown here is derived from an EMBL/GenBank/DDBJ whole genome shotgun (WGS) entry which is preliminary data.</text>
</comment>
<keyword evidence="10" id="KW-1185">Reference proteome</keyword>
<protein>
    <recommendedName>
        <fullName evidence="11">Sodium-and chloride-dependent glycine transporter 2</fullName>
    </recommendedName>
</protein>
<evidence type="ECO:0000256" key="4">
    <source>
        <dbReference type="ARBA" id="ARBA00022989"/>
    </source>
</evidence>
<feature type="transmembrane region" description="Helical" evidence="8">
    <location>
        <begin position="290"/>
        <end position="314"/>
    </location>
</feature>
<dbReference type="AlphaFoldDB" id="A0A8S3YZR3"/>
<evidence type="ECO:0008006" key="11">
    <source>
        <dbReference type="Google" id="ProtNLM"/>
    </source>
</evidence>
<evidence type="ECO:0000313" key="10">
    <source>
        <dbReference type="Proteomes" id="UP000678393"/>
    </source>
</evidence>
<dbReference type="EMBL" id="CAJHNH020000990">
    <property type="protein sequence ID" value="CAG5120902.1"/>
    <property type="molecule type" value="Genomic_DNA"/>
</dbReference>
<dbReference type="InterPro" id="IPR037272">
    <property type="entry name" value="SNS_sf"/>
</dbReference>
<keyword evidence="2" id="KW-0813">Transport</keyword>
<sequence>VGWAMFTVSCLIAIYYNMIIAWSLYYLLASFNRQLPWSYCGDWSSEYCLVNPAIMNNCTQNNGTWYNNTCFLAGQTDDTILGHIKELAASSHFKYKSASDDYFYKAVLDLSEGISSIGGVKWELALCLLLAWILVCSCLIKGIRSSGKAVYFTAFFPYLVLTILLVRGVSLPGSANGIAYYLTPQWEQLLDVRVWKDAAVQTFFSLSPCWGGLITLASYNKFHNNCLFDAVLVSILDCLTSVFAGFVIFSIIGYMSHELQQSVDTVATDGPGLAFVIYPAVVTKLPVSQLWSLLFFAMLVTLGLGTQIATVTTVHTTILDQFPELFRSRRNSSALLIFISVVGYVVGLSFCTQGGMYVVQLFDNYAATYSLLAIGLIECLALSWVYGTDRMFDDIKLMLGKSPSKIWAISWRFVAPAALMAILIFTWIDFDHTKCGDYIFPVWADGIGIMITLSSVMLIPIVAAWKVVAGLRNSSNGGLVEVVKKLTRPAANWGPRLPEHRMLMKQVATSPHQESCYSHQPMMMNDCV</sequence>
<feature type="transmembrane region" description="Helical" evidence="8">
    <location>
        <begin position="230"/>
        <end position="255"/>
    </location>
</feature>
<dbReference type="PROSITE" id="PS50267">
    <property type="entry name" value="NA_NEUROTRAN_SYMP_3"/>
    <property type="match status" value="1"/>
</dbReference>
<comment type="subcellular location">
    <subcellularLocation>
        <location evidence="1">Membrane</location>
        <topology evidence="1">Multi-pass membrane protein</topology>
    </subcellularLocation>
</comment>
<feature type="transmembrane region" description="Helical" evidence="8">
    <location>
        <begin position="149"/>
        <end position="166"/>
    </location>
</feature>
<evidence type="ECO:0000313" key="9">
    <source>
        <dbReference type="EMBL" id="CAG5120902.1"/>
    </source>
</evidence>
<dbReference type="PANTHER" id="PTHR11616:SF240">
    <property type="entry name" value="BLOATED TUBULES, ISOFORM B-RELATED"/>
    <property type="match status" value="1"/>
</dbReference>
<keyword evidence="6" id="KW-0479">Metal-binding</keyword>
<dbReference type="PANTHER" id="PTHR11616">
    <property type="entry name" value="SODIUM/CHLORIDE DEPENDENT TRANSPORTER"/>
    <property type="match status" value="1"/>
</dbReference>
<dbReference type="GO" id="GO:0005886">
    <property type="term" value="C:plasma membrane"/>
    <property type="evidence" value="ECO:0007669"/>
    <property type="project" value="TreeGrafter"/>
</dbReference>
<evidence type="ECO:0000256" key="3">
    <source>
        <dbReference type="ARBA" id="ARBA00022692"/>
    </source>
</evidence>
<dbReference type="InterPro" id="IPR000175">
    <property type="entry name" value="Na/ntran_symport"/>
</dbReference>
<evidence type="ECO:0000256" key="5">
    <source>
        <dbReference type="ARBA" id="ARBA00023136"/>
    </source>
</evidence>
<dbReference type="SUPFAM" id="SSF161070">
    <property type="entry name" value="SNF-like"/>
    <property type="match status" value="1"/>
</dbReference>
<evidence type="ECO:0000256" key="2">
    <source>
        <dbReference type="ARBA" id="ARBA00022448"/>
    </source>
</evidence>
<keyword evidence="7" id="KW-1015">Disulfide bond</keyword>
<keyword evidence="3 8" id="KW-0812">Transmembrane</keyword>
<name>A0A8S3YZR3_9EUPU</name>
<dbReference type="Proteomes" id="UP000678393">
    <property type="component" value="Unassembled WGS sequence"/>
</dbReference>
<proteinExistence type="predicted"/>
<reference evidence="9" key="1">
    <citation type="submission" date="2021-04" db="EMBL/GenBank/DDBJ databases">
        <authorList>
            <consortium name="Molecular Ecology Group"/>
        </authorList>
    </citation>
    <scope>NUCLEOTIDE SEQUENCE</scope>
</reference>
<organism evidence="9 10">
    <name type="scientific">Candidula unifasciata</name>
    <dbReference type="NCBI Taxonomy" id="100452"/>
    <lineage>
        <taxon>Eukaryota</taxon>
        <taxon>Metazoa</taxon>
        <taxon>Spiralia</taxon>
        <taxon>Lophotrochozoa</taxon>
        <taxon>Mollusca</taxon>
        <taxon>Gastropoda</taxon>
        <taxon>Heterobranchia</taxon>
        <taxon>Euthyneura</taxon>
        <taxon>Panpulmonata</taxon>
        <taxon>Eupulmonata</taxon>
        <taxon>Stylommatophora</taxon>
        <taxon>Helicina</taxon>
        <taxon>Helicoidea</taxon>
        <taxon>Geomitridae</taxon>
        <taxon>Candidula</taxon>
    </lineage>
</organism>
<feature type="transmembrane region" description="Helical" evidence="8">
    <location>
        <begin position="440"/>
        <end position="465"/>
    </location>
</feature>
<evidence type="ECO:0000256" key="6">
    <source>
        <dbReference type="PIRSR" id="PIRSR600175-1"/>
    </source>
</evidence>
<feature type="non-terminal residue" evidence="9">
    <location>
        <position position="1"/>
    </location>
</feature>
<accession>A0A8S3YZR3</accession>
<evidence type="ECO:0000256" key="7">
    <source>
        <dbReference type="PIRSR" id="PIRSR600175-2"/>
    </source>
</evidence>
<evidence type="ECO:0000256" key="8">
    <source>
        <dbReference type="SAM" id="Phobius"/>
    </source>
</evidence>
<dbReference type="OrthoDB" id="6581954at2759"/>
<keyword evidence="6" id="KW-0915">Sodium</keyword>
<dbReference type="Pfam" id="PF00209">
    <property type="entry name" value="SNF"/>
    <property type="match status" value="1"/>
</dbReference>
<feature type="transmembrane region" description="Helical" evidence="8">
    <location>
        <begin position="406"/>
        <end position="428"/>
    </location>
</feature>
<keyword evidence="5 8" id="KW-0472">Membrane</keyword>
<keyword evidence="4 8" id="KW-1133">Transmembrane helix</keyword>
<feature type="binding site" evidence="6">
    <location>
        <position position="302"/>
    </location>
    <ligand>
        <name>Na(+)</name>
        <dbReference type="ChEBI" id="CHEBI:29101"/>
        <label>1</label>
    </ligand>
</feature>
<dbReference type="GO" id="GO:0046872">
    <property type="term" value="F:metal ion binding"/>
    <property type="evidence" value="ECO:0007669"/>
    <property type="project" value="UniProtKB-KW"/>
</dbReference>
<evidence type="ECO:0000256" key="1">
    <source>
        <dbReference type="ARBA" id="ARBA00004141"/>
    </source>
</evidence>
<feature type="transmembrane region" description="Helical" evidence="8">
    <location>
        <begin position="335"/>
        <end position="359"/>
    </location>
</feature>
<feature type="transmembrane region" description="Helical" evidence="8">
    <location>
        <begin position="124"/>
        <end position="143"/>
    </location>
</feature>
<feature type="transmembrane region" description="Helical" evidence="8">
    <location>
        <begin position="365"/>
        <end position="386"/>
    </location>
</feature>
<dbReference type="GO" id="GO:0015375">
    <property type="term" value="F:glycine:sodium symporter activity"/>
    <property type="evidence" value="ECO:0007669"/>
    <property type="project" value="TreeGrafter"/>
</dbReference>
<feature type="binding site" evidence="6">
    <location>
        <position position="205"/>
    </location>
    <ligand>
        <name>Na(+)</name>
        <dbReference type="ChEBI" id="CHEBI:29101"/>
        <label>1</label>
    </ligand>
</feature>
<dbReference type="PRINTS" id="PR00176">
    <property type="entry name" value="NANEUSMPORT"/>
</dbReference>
<feature type="transmembrane region" description="Helical" evidence="8">
    <location>
        <begin position="6"/>
        <end position="28"/>
    </location>
</feature>
<gene>
    <name evidence="9" type="ORF">CUNI_LOCUS6460</name>
</gene>